<feature type="region of interest" description="Disordered" evidence="1">
    <location>
        <begin position="24"/>
        <end position="55"/>
    </location>
</feature>
<dbReference type="Proteomes" id="UP000817658">
    <property type="component" value="Chromosome 1"/>
</dbReference>
<accession>Q5N9T5</accession>
<gene>
    <name evidence="2" type="primary">P0414E03.10</name>
</gene>
<dbReference type="AlphaFoldDB" id="Q5N9T5"/>
<feature type="compositionally biased region" description="Basic and acidic residues" evidence="1">
    <location>
        <begin position="46"/>
        <end position="55"/>
    </location>
</feature>
<sequence>MHRAFVLRLKWRHRGKQNVVDVQGAKAGRRGRRQTDYPENWGFGGRRGDGTARRRTSDSAFGVLGVSAATDQRFSGDCVAGGGTEIAVCSFLQ</sequence>
<proteinExistence type="predicted"/>
<evidence type="ECO:0000313" key="2">
    <source>
        <dbReference type="EMBL" id="BAD81772.1"/>
    </source>
</evidence>
<protein>
    <submittedName>
        <fullName evidence="2">Uncharacterized protein</fullName>
    </submittedName>
</protein>
<name>Q5N9T5_ORYSJ</name>
<reference evidence="2" key="1">
    <citation type="journal article" date="2002" name="Nature">
        <title>The genome sequence and structure of rice chromosome 1.</title>
        <authorList>
            <person name="Sasaki T."/>
            <person name="Matsumoto T."/>
            <person name="Yamamoto K."/>
            <person name="Sakata K."/>
            <person name="Baba T."/>
            <person name="Katayose Y."/>
            <person name="Wu J."/>
            <person name="Niimura Y."/>
            <person name="Cheng Z."/>
            <person name="Nagamura Y."/>
            <person name="Antonio B.A."/>
            <person name="Kanamori H."/>
            <person name="Hosokawa S."/>
            <person name="Masukawa M."/>
            <person name="Arikawa K."/>
            <person name="Chiden Y."/>
            <person name="Hayashi M."/>
            <person name="Okamoto M."/>
            <person name="Ando T."/>
            <person name="Aoki H."/>
            <person name="Arita K."/>
            <person name="Hamada M."/>
            <person name="Harada C."/>
            <person name="Hijishita S."/>
            <person name="Honda M."/>
            <person name="Ichikawa Y."/>
            <person name="Idonuma A."/>
            <person name="Iijima M."/>
            <person name="Ikeda M."/>
            <person name="Ikeno M."/>
            <person name="Itoh S."/>
            <person name="Itoh T."/>
            <person name="Itoh Y."/>
            <person name="Itoh Y."/>
            <person name="Iwabuchi A."/>
            <person name="Kamiya K."/>
            <person name="Karasawa W."/>
            <person name="Katagiri S."/>
            <person name="Kikuta A."/>
            <person name="Kobayashi N."/>
            <person name="Kono I."/>
            <person name="Machita K."/>
            <person name="Maehara T."/>
            <person name="Mizuno H."/>
            <person name="Mizubayashi T."/>
            <person name="Mukai Y."/>
            <person name="Nagasaki H."/>
            <person name="Nakashima M."/>
            <person name="Nakama Y."/>
            <person name="Nakamichi Y."/>
            <person name="Nakamura M."/>
            <person name="Namiki N."/>
            <person name="Negishi M."/>
            <person name="Ohta I."/>
            <person name="Ono N."/>
            <person name="Saji S."/>
            <person name="Sakai K."/>
            <person name="Shibata M."/>
            <person name="Shimokawa T."/>
            <person name="Shomura A."/>
            <person name="Song J."/>
            <person name="Takazaki Y."/>
            <person name="Terasawa K."/>
            <person name="Tsuji K."/>
            <person name="Waki K."/>
            <person name="Yamagata H."/>
            <person name="Yamane H."/>
            <person name="Yoshiki S."/>
            <person name="Yoshihara R."/>
            <person name="Yukawa K."/>
            <person name="Zhong H."/>
            <person name="Iwama H."/>
            <person name="Endo T."/>
            <person name="Ito H."/>
            <person name="Hahn J.H."/>
            <person name="Kim H.I."/>
            <person name="Eun M.Y."/>
            <person name="Yano M."/>
            <person name="Jiang J."/>
            <person name="Gojobori T."/>
        </authorList>
    </citation>
    <scope>NUCLEOTIDE SEQUENCE [LARGE SCALE GENOMIC DNA]</scope>
</reference>
<dbReference type="EMBL" id="AP003242">
    <property type="protein sequence ID" value="BAD81772.1"/>
    <property type="molecule type" value="Genomic_DNA"/>
</dbReference>
<organism evidence="2">
    <name type="scientific">Oryza sativa subsp. japonica</name>
    <name type="common">Rice</name>
    <dbReference type="NCBI Taxonomy" id="39947"/>
    <lineage>
        <taxon>Eukaryota</taxon>
        <taxon>Viridiplantae</taxon>
        <taxon>Streptophyta</taxon>
        <taxon>Embryophyta</taxon>
        <taxon>Tracheophyta</taxon>
        <taxon>Spermatophyta</taxon>
        <taxon>Magnoliopsida</taxon>
        <taxon>Liliopsida</taxon>
        <taxon>Poales</taxon>
        <taxon>Poaceae</taxon>
        <taxon>BOP clade</taxon>
        <taxon>Oryzoideae</taxon>
        <taxon>Oryzeae</taxon>
        <taxon>Oryzinae</taxon>
        <taxon>Oryza</taxon>
        <taxon>Oryza sativa</taxon>
    </lineage>
</organism>
<evidence type="ECO:0000256" key="1">
    <source>
        <dbReference type="SAM" id="MobiDB-lite"/>
    </source>
</evidence>